<reference evidence="1 2" key="1">
    <citation type="submission" date="2012-06" db="EMBL/GenBank/DDBJ databases">
        <title>Finished chromosome of genome of Crinalium epipsammum PCC 9333.</title>
        <authorList>
            <consortium name="US DOE Joint Genome Institute"/>
            <person name="Gugger M."/>
            <person name="Coursin T."/>
            <person name="Rippka R."/>
            <person name="Tandeau De Marsac N."/>
            <person name="Huntemann M."/>
            <person name="Wei C.-L."/>
            <person name="Han J."/>
            <person name="Detter J.C."/>
            <person name="Han C."/>
            <person name="Tapia R."/>
            <person name="Davenport K."/>
            <person name="Daligault H."/>
            <person name="Erkkila T."/>
            <person name="Gu W."/>
            <person name="Munk A.C.C."/>
            <person name="Teshima H."/>
            <person name="Xu Y."/>
            <person name="Chain P."/>
            <person name="Chen A."/>
            <person name="Krypides N."/>
            <person name="Mavromatis K."/>
            <person name="Markowitz V."/>
            <person name="Szeto E."/>
            <person name="Ivanova N."/>
            <person name="Mikhailova N."/>
            <person name="Ovchinnikova G."/>
            <person name="Pagani I."/>
            <person name="Pati A."/>
            <person name="Goodwin L."/>
            <person name="Peters L."/>
            <person name="Pitluck S."/>
            <person name="Woyke T."/>
            <person name="Kerfeld C."/>
        </authorList>
    </citation>
    <scope>NUCLEOTIDE SEQUENCE [LARGE SCALE GENOMIC DNA]</scope>
    <source>
        <strain evidence="1 2">PCC 9333</strain>
    </source>
</reference>
<organism evidence="1 2">
    <name type="scientific">Crinalium epipsammum PCC 9333</name>
    <dbReference type="NCBI Taxonomy" id="1173022"/>
    <lineage>
        <taxon>Bacteria</taxon>
        <taxon>Bacillati</taxon>
        <taxon>Cyanobacteriota</taxon>
        <taxon>Cyanophyceae</taxon>
        <taxon>Gomontiellales</taxon>
        <taxon>Gomontiellaceae</taxon>
        <taxon>Crinalium</taxon>
    </lineage>
</organism>
<dbReference type="PATRIC" id="fig|1173022.3.peg.1702"/>
<protein>
    <submittedName>
        <fullName evidence="1">Uncharacterized protein</fullName>
    </submittedName>
</protein>
<dbReference type="AlphaFoldDB" id="K9VZ84"/>
<dbReference type="KEGG" id="cep:Cri9333_1575"/>
<dbReference type="eggNOG" id="ENOG502ZU50">
    <property type="taxonomic scope" value="Bacteria"/>
</dbReference>
<keyword evidence="2" id="KW-1185">Reference proteome</keyword>
<sequence>MMEKPLDPTISLEISQQIKSKAKSPYKNAHKAVLLIEGAIYVQGFIAFAGAPYKPVEHSWLELKDRIADPTLPHLEKNPEEIWYFPAQRLTVKQLKAALEEAQEDYPEDEPLPVYGDAPYEYYGDLMLGGREYQNAYLEAEAKCQELNKPKSQKPK</sequence>
<dbReference type="Proteomes" id="UP000010472">
    <property type="component" value="Chromosome"/>
</dbReference>
<name>K9VZ84_9CYAN</name>
<accession>K9VZ84</accession>
<evidence type="ECO:0000313" key="1">
    <source>
        <dbReference type="EMBL" id="AFZ12465.1"/>
    </source>
</evidence>
<evidence type="ECO:0000313" key="2">
    <source>
        <dbReference type="Proteomes" id="UP000010472"/>
    </source>
</evidence>
<dbReference type="EMBL" id="CP003620">
    <property type="protein sequence ID" value="AFZ12465.1"/>
    <property type="molecule type" value="Genomic_DNA"/>
</dbReference>
<dbReference type="HOGENOM" id="CLU_1649113_0_0_3"/>
<gene>
    <name evidence="1" type="ORF">Cri9333_1575</name>
</gene>
<proteinExistence type="predicted"/>